<dbReference type="SMART" id="SM00116">
    <property type="entry name" value="CBS"/>
    <property type="match status" value="2"/>
</dbReference>
<dbReference type="CDD" id="cd04590">
    <property type="entry name" value="CBS_pair_CorC_HlyC_assoc"/>
    <property type="match status" value="1"/>
</dbReference>
<evidence type="ECO:0000256" key="9">
    <source>
        <dbReference type="PROSITE-ProRule" id="PRU01193"/>
    </source>
</evidence>
<evidence type="ECO:0000256" key="6">
    <source>
        <dbReference type="ARBA" id="ARBA00023122"/>
    </source>
</evidence>
<evidence type="ECO:0000313" key="14">
    <source>
        <dbReference type="Proteomes" id="UP001220610"/>
    </source>
</evidence>
<evidence type="ECO:0000256" key="5">
    <source>
        <dbReference type="ARBA" id="ARBA00022989"/>
    </source>
</evidence>
<protein>
    <submittedName>
        <fullName evidence="13">Hemolysin family protein</fullName>
    </submittedName>
</protein>
<name>A0AAJ5WNK6_9BACT</name>
<comment type="subcellular location">
    <subcellularLocation>
        <location evidence="1">Cell membrane</location>
        <topology evidence="1">Multi-pass membrane protein</topology>
    </subcellularLocation>
</comment>
<dbReference type="InterPro" id="IPR005170">
    <property type="entry name" value="Transptr-assoc_dom"/>
</dbReference>
<sequence length="429" mass="48641">MTFDIFLTIFLVLLNGFFVAAEFAIVKVRSTQLSSMKTVSKNVTGVAQTILRNLDGYLAATQLGITLASLGLGWVGEEVTTRAILNIFHSLNIQMAESTAHKVAIPIAFAVITVLHIVFGELAPKSLAIRKPAPTTLFVAIPLRAFYFVFRPFIWLLNGFANIILRILGIPPLKENDVHSEEELRLIISESQEGGAIEESERELIQNVFDFDNRRVREIMTNRKDIILLNAATPVSELVDITIREGYSRYPVYQHTIDEVVGVINTKDLYTNFHQRKMETVQPILRKALFVPENMKIKDLLRNFQQTKQQLAVVTNEFGTMAGIVTMEDILEELVGEIQDEHDQEQPIVQQLDDTSFLVDAHEYIQDINKYLPAPLPLDDNYETLSGLILDKLKGIPDEGRVLQTEDYQIHIVKVHRHSIEKARLVLRN</sequence>
<dbReference type="InterPro" id="IPR036318">
    <property type="entry name" value="FAD-bd_PCMH-like_sf"/>
</dbReference>
<dbReference type="InterPro" id="IPR044751">
    <property type="entry name" value="Ion_transp-like_CBS"/>
</dbReference>
<keyword evidence="5 9" id="KW-1133">Transmembrane helix</keyword>
<dbReference type="GO" id="GO:0050660">
    <property type="term" value="F:flavin adenine dinucleotide binding"/>
    <property type="evidence" value="ECO:0007669"/>
    <property type="project" value="InterPro"/>
</dbReference>
<dbReference type="PANTHER" id="PTHR43099:SF2">
    <property type="entry name" value="UPF0053 PROTEIN YRKA"/>
    <property type="match status" value="1"/>
</dbReference>
<reference evidence="13" key="1">
    <citation type="submission" date="2023-03" db="EMBL/GenBank/DDBJ databases">
        <title>Andean soil-derived lignocellulolytic bacterial consortium as a source of novel taxa and putative plastic-active enzymes.</title>
        <authorList>
            <person name="Diaz-Garcia L."/>
            <person name="Chuvochina M."/>
            <person name="Feuerriegel G."/>
            <person name="Bunk B."/>
            <person name="Sproer C."/>
            <person name="Streit W.R."/>
            <person name="Rodriguez L.M."/>
            <person name="Overmann J."/>
            <person name="Jimenez D.J."/>
        </authorList>
    </citation>
    <scope>NUCLEOTIDE SEQUENCE</scope>
    <source>
        <strain evidence="13">MAG 7</strain>
    </source>
</reference>
<dbReference type="Pfam" id="PF03471">
    <property type="entry name" value="CorC_HlyC"/>
    <property type="match status" value="1"/>
</dbReference>
<dbReference type="EMBL" id="CP119311">
    <property type="protein sequence ID" value="WEK33910.1"/>
    <property type="molecule type" value="Genomic_DNA"/>
</dbReference>
<evidence type="ECO:0000256" key="2">
    <source>
        <dbReference type="ARBA" id="ARBA00022475"/>
    </source>
</evidence>
<keyword evidence="3 9" id="KW-0812">Transmembrane</keyword>
<dbReference type="Pfam" id="PF00571">
    <property type="entry name" value="CBS"/>
    <property type="match status" value="2"/>
</dbReference>
<feature type="transmembrane region" description="Helical" evidence="10">
    <location>
        <begin position="6"/>
        <end position="26"/>
    </location>
</feature>
<evidence type="ECO:0000259" key="11">
    <source>
        <dbReference type="PROSITE" id="PS51371"/>
    </source>
</evidence>
<dbReference type="Gene3D" id="3.30.465.10">
    <property type="match status" value="1"/>
</dbReference>
<feature type="domain" description="CNNM transmembrane" evidence="12">
    <location>
        <begin position="1"/>
        <end position="201"/>
    </location>
</feature>
<dbReference type="InterPro" id="IPR046342">
    <property type="entry name" value="CBS_dom_sf"/>
</dbReference>
<dbReference type="InterPro" id="IPR051676">
    <property type="entry name" value="UPF0053_domain"/>
</dbReference>
<feature type="domain" description="CBS" evidence="11">
    <location>
        <begin position="284"/>
        <end position="341"/>
    </location>
</feature>
<dbReference type="AlphaFoldDB" id="A0AAJ5WNK6"/>
<feature type="transmembrane region" description="Helical" evidence="10">
    <location>
        <begin position="103"/>
        <end position="123"/>
    </location>
</feature>
<dbReference type="SUPFAM" id="SSF54631">
    <property type="entry name" value="CBS-domain pair"/>
    <property type="match status" value="1"/>
</dbReference>
<evidence type="ECO:0000256" key="1">
    <source>
        <dbReference type="ARBA" id="ARBA00004651"/>
    </source>
</evidence>
<organism evidence="13 14">
    <name type="scientific">Candidatus Pseudobacter hemicellulosilyticus</name>
    <dbReference type="NCBI Taxonomy" id="3121375"/>
    <lineage>
        <taxon>Bacteria</taxon>
        <taxon>Pseudomonadati</taxon>
        <taxon>Bacteroidota</taxon>
        <taxon>Chitinophagia</taxon>
        <taxon>Chitinophagales</taxon>
        <taxon>Chitinophagaceae</taxon>
        <taxon>Pseudobacter</taxon>
    </lineage>
</organism>
<dbReference type="SUPFAM" id="SSF56176">
    <property type="entry name" value="FAD-binding/transporter-associated domain-like"/>
    <property type="match status" value="1"/>
</dbReference>
<dbReference type="SMART" id="SM01091">
    <property type="entry name" value="CorC_HlyC"/>
    <property type="match status" value="1"/>
</dbReference>
<keyword evidence="2" id="KW-1003">Cell membrane</keyword>
<feature type="domain" description="CBS" evidence="11">
    <location>
        <begin position="220"/>
        <end position="280"/>
    </location>
</feature>
<dbReference type="PROSITE" id="PS51846">
    <property type="entry name" value="CNNM"/>
    <property type="match status" value="1"/>
</dbReference>
<dbReference type="GO" id="GO:0005886">
    <property type="term" value="C:plasma membrane"/>
    <property type="evidence" value="ECO:0007669"/>
    <property type="project" value="UniProtKB-SubCell"/>
</dbReference>
<evidence type="ECO:0000256" key="7">
    <source>
        <dbReference type="ARBA" id="ARBA00023136"/>
    </source>
</evidence>
<keyword evidence="6 8" id="KW-0129">CBS domain</keyword>
<proteinExistence type="predicted"/>
<accession>A0AAJ5WNK6</accession>
<evidence type="ECO:0000256" key="3">
    <source>
        <dbReference type="ARBA" id="ARBA00022692"/>
    </source>
</evidence>
<dbReference type="InterPro" id="IPR016169">
    <property type="entry name" value="FAD-bd_PCMH_sub2"/>
</dbReference>
<dbReference type="Gene3D" id="3.10.580.10">
    <property type="entry name" value="CBS-domain"/>
    <property type="match status" value="1"/>
</dbReference>
<dbReference type="PANTHER" id="PTHR43099">
    <property type="entry name" value="UPF0053 PROTEIN YRKA"/>
    <property type="match status" value="1"/>
</dbReference>
<evidence type="ECO:0000256" key="4">
    <source>
        <dbReference type="ARBA" id="ARBA00022737"/>
    </source>
</evidence>
<evidence type="ECO:0000256" key="8">
    <source>
        <dbReference type="PROSITE-ProRule" id="PRU00703"/>
    </source>
</evidence>
<keyword evidence="4" id="KW-0677">Repeat</keyword>
<dbReference type="InterPro" id="IPR002550">
    <property type="entry name" value="CNNM"/>
</dbReference>
<gene>
    <name evidence="13" type="ORF">P0Y53_15585</name>
</gene>
<dbReference type="InterPro" id="IPR000644">
    <property type="entry name" value="CBS_dom"/>
</dbReference>
<dbReference type="Proteomes" id="UP001220610">
    <property type="component" value="Chromosome"/>
</dbReference>
<dbReference type="Pfam" id="PF01595">
    <property type="entry name" value="CNNM"/>
    <property type="match status" value="1"/>
</dbReference>
<evidence type="ECO:0000256" key="10">
    <source>
        <dbReference type="SAM" id="Phobius"/>
    </source>
</evidence>
<dbReference type="PROSITE" id="PS51371">
    <property type="entry name" value="CBS"/>
    <property type="match status" value="2"/>
</dbReference>
<dbReference type="FunFam" id="3.10.580.10:FF:000002">
    <property type="entry name" value="Magnesium/cobalt efflux protein CorC"/>
    <property type="match status" value="1"/>
</dbReference>
<keyword evidence="7 9" id="KW-0472">Membrane</keyword>
<evidence type="ECO:0000259" key="12">
    <source>
        <dbReference type="PROSITE" id="PS51846"/>
    </source>
</evidence>
<feature type="transmembrane region" description="Helical" evidence="10">
    <location>
        <begin position="143"/>
        <end position="165"/>
    </location>
</feature>
<evidence type="ECO:0000313" key="13">
    <source>
        <dbReference type="EMBL" id="WEK33910.1"/>
    </source>
</evidence>